<protein>
    <submittedName>
        <fullName evidence="2">Uncharacterized protein</fullName>
    </submittedName>
</protein>
<proteinExistence type="predicted"/>
<dbReference type="Proteomes" id="UP000537890">
    <property type="component" value="Unassembled WGS sequence"/>
</dbReference>
<gene>
    <name evidence="2" type="ORF">H0A75_05265</name>
</gene>
<feature type="transmembrane region" description="Helical" evidence="1">
    <location>
        <begin position="119"/>
        <end position="137"/>
    </location>
</feature>
<organism evidence="2 3">
    <name type="scientific">Candidatus Methanofishera endochildressiae</name>
    <dbReference type="NCBI Taxonomy" id="2738884"/>
    <lineage>
        <taxon>Bacteria</taxon>
        <taxon>Pseudomonadati</taxon>
        <taxon>Pseudomonadota</taxon>
        <taxon>Gammaproteobacteria</taxon>
        <taxon>Candidatus Methanofishera</taxon>
    </lineage>
</organism>
<dbReference type="EMBL" id="JACCHS010000080">
    <property type="protein sequence ID" value="NYT47091.1"/>
    <property type="molecule type" value="Genomic_DNA"/>
</dbReference>
<dbReference type="AlphaFoldDB" id="A0A7Z0SDL7"/>
<feature type="transmembrane region" description="Helical" evidence="1">
    <location>
        <begin position="12"/>
        <end position="32"/>
    </location>
</feature>
<evidence type="ECO:0000313" key="2">
    <source>
        <dbReference type="EMBL" id="NYT47091.1"/>
    </source>
</evidence>
<feature type="transmembrane region" description="Helical" evidence="1">
    <location>
        <begin position="95"/>
        <end position="113"/>
    </location>
</feature>
<evidence type="ECO:0000313" key="3">
    <source>
        <dbReference type="Proteomes" id="UP000537890"/>
    </source>
</evidence>
<evidence type="ECO:0000256" key="1">
    <source>
        <dbReference type="SAM" id="Phobius"/>
    </source>
</evidence>
<sequence>MVLDTNFSPVDAHLYWLAMTLVFAIGAIASGWQEATDKQQKNSLVTSQLFHWGSTLIAVMVVYAFFHSGQIQNETVSLVILLILSLSTFLDGIHVGWQFSVIGVLLAISAVIISYLDEYIWIIAIIALVFIALSFLWNKYIARK</sequence>
<accession>A0A7Z0SDL7</accession>
<reference evidence="2 3" key="1">
    <citation type="submission" date="2020-05" db="EMBL/GenBank/DDBJ databases">
        <title>Horizontal transmission and recombination maintain forever young bacterial symbiont genomes.</title>
        <authorList>
            <person name="Russell S.L."/>
            <person name="Pepper-Tunick E."/>
            <person name="Svedberg J."/>
            <person name="Byrne A."/>
            <person name="Ruelas Castillo J."/>
            <person name="Vollmers C."/>
            <person name="Beinart R.A."/>
            <person name="Corbett-Detig R."/>
        </authorList>
    </citation>
    <scope>NUCLEOTIDE SEQUENCE [LARGE SCALE GENOMIC DNA]</scope>
    <source>
        <strain evidence="2">4727-3</strain>
    </source>
</reference>
<feature type="transmembrane region" description="Helical" evidence="1">
    <location>
        <begin position="44"/>
        <end position="65"/>
    </location>
</feature>
<comment type="caution">
    <text evidence="2">The sequence shown here is derived from an EMBL/GenBank/DDBJ whole genome shotgun (WGS) entry which is preliminary data.</text>
</comment>
<name>A0A7Z0SDL7_9GAMM</name>
<feature type="transmembrane region" description="Helical" evidence="1">
    <location>
        <begin position="71"/>
        <end position="90"/>
    </location>
</feature>
<keyword evidence="1" id="KW-1133">Transmembrane helix</keyword>
<keyword evidence="1" id="KW-0472">Membrane</keyword>
<keyword evidence="1" id="KW-0812">Transmembrane</keyword>